<dbReference type="Pfam" id="PF10392">
    <property type="entry name" value="COG5_N"/>
    <property type="match status" value="1"/>
</dbReference>
<feature type="region of interest" description="Disordered" evidence="10">
    <location>
        <begin position="846"/>
        <end position="893"/>
    </location>
</feature>
<dbReference type="InterPro" id="IPR054480">
    <property type="entry name" value="AHAS_small-like_ACT"/>
</dbReference>
<keyword evidence="6" id="KW-0028">Amino-acid biosynthesis</keyword>
<evidence type="ECO:0000256" key="8">
    <source>
        <dbReference type="ARBA" id="ARBA00023136"/>
    </source>
</evidence>
<comment type="similarity">
    <text evidence="4">Belongs to the acetolactate synthase small subunit family.</text>
</comment>
<dbReference type="InterPro" id="IPR019455">
    <property type="entry name" value="Acetolactate_synth_ssu_C"/>
</dbReference>
<dbReference type="InterPro" id="IPR004789">
    <property type="entry name" value="Acetalactate_synth_ssu"/>
</dbReference>
<evidence type="ECO:0000256" key="7">
    <source>
        <dbReference type="ARBA" id="ARBA00023034"/>
    </source>
</evidence>
<protein>
    <recommendedName>
        <fullName evidence="5">Conserved oligomeric Golgi complex subunit 5</fullName>
    </recommendedName>
</protein>
<evidence type="ECO:0000256" key="3">
    <source>
        <dbReference type="ARBA" id="ARBA00005025"/>
    </source>
</evidence>
<comment type="subcellular location">
    <subcellularLocation>
        <location evidence="1">Golgi apparatus membrane</location>
        <topology evidence="1">Peripheral membrane protein</topology>
    </subcellularLocation>
</comment>
<accession>A0ABQ0M3W9</accession>
<dbReference type="Pfam" id="PF10369">
    <property type="entry name" value="ALS_ss_C"/>
    <property type="match status" value="1"/>
</dbReference>
<evidence type="ECO:0000256" key="9">
    <source>
        <dbReference type="ARBA" id="ARBA00023304"/>
    </source>
</evidence>
<organism evidence="12 13">
    <name type="scientific">Mycena chlorophos</name>
    <name type="common">Agaric fungus</name>
    <name type="synonym">Agaricus chlorophos</name>
    <dbReference type="NCBI Taxonomy" id="658473"/>
    <lineage>
        <taxon>Eukaryota</taxon>
        <taxon>Fungi</taxon>
        <taxon>Dikarya</taxon>
        <taxon>Basidiomycota</taxon>
        <taxon>Agaricomycotina</taxon>
        <taxon>Agaricomycetes</taxon>
        <taxon>Agaricomycetidae</taxon>
        <taxon>Agaricales</taxon>
        <taxon>Marasmiineae</taxon>
        <taxon>Mycenaceae</taxon>
        <taxon>Mycena</taxon>
    </lineage>
</organism>
<dbReference type="SUPFAM" id="SSF55021">
    <property type="entry name" value="ACT-like"/>
    <property type="match status" value="2"/>
</dbReference>
<dbReference type="CDD" id="cd04878">
    <property type="entry name" value="ACT_AHAS"/>
    <property type="match status" value="1"/>
</dbReference>
<dbReference type="NCBIfam" id="TIGR00119">
    <property type="entry name" value="acolac_sm"/>
    <property type="match status" value="1"/>
</dbReference>
<dbReference type="Gene3D" id="3.30.70.1150">
    <property type="entry name" value="ACT-like. Chain A, domain 2"/>
    <property type="match status" value="1"/>
</dbReference>
<evidence type="ECO:0000313" key="13">
    <source>
        <dbReference type="Proteomes" id="UP000815677"/>
    </source>
</evidence>
<dbReference type="EMBL" id="DF849506">
    <property type="protein sequence ID" value="GAT57714.1"/>
    <property type="molecule type" value="Genomic_DNA"/>
</dbReference>
<comment type="pathway">
    <text evidence="3">Amino-acid biosynthesis; L-valine biosynthesis; L-valine from pyruvate: step 1/4.</text>
</comment>
<feature type="region of interest" description="Disordered" evidence="10">
    <location>
        <begin position="305"/>
        <end position="327"/>
    </location>
</feature>
<keyword evidence="7" id="KW-0333">Golgi apparatus</keyword>
<gene>
    <name evidence="12" type="ORF">MCHLO_14223</name>
</gene>
<keyword evidence="9" id="KW-0100">Branched-chain amino acid biosynthesis</keyword>
<reference evidence="12" key="1">
    <citation type="submission" date="2014-09" db="EMBL/GenBank/DDBJ databases">
        <title>Genome sequence of the luminous mushroom Mycena chlorophos for searching fungal bioluminescence genes.</title>
        <authorList>
            <person name="Tanaka Y."/>
            <person name="Kasuga D."/>
            <person name="Oba Y."/>
            <person name="Hase S."/>
            <person name="Sato K."/>
            <person name="Oba Y."/>
            <person name="Sakakibara Y."/>
        </authorList>
    </citation>
    <scope>NUCLEOTIDE SEQUENCE</scope>
</reference>
<dbReference type="InterPro" id="IPR049176">
    <property type="entry name" value="COG5_N"/>
</dbReference>
<dbReference type="InterPro" id="IPR019465">
    <property type="entry name" value="Cog5"/>
</dbReference>
<evidence type="ECO:0000256" key="2">
    <source>
        <dbReference type="ARBA" id="ARBA00004974"/>
    </source>
</evidence>
<evidence type="ECO:0000256" key="6">
    <source>
        <dbReference type="ARBA" id="ARBA00022605"/>
    </source>
</evidence>
<dbReference type="InterPro" id="IPR039557">
    <property type="entry name" value="AHAS_ACT"/>
</dbReference>
<evidence type="ECO:0000259" key="11">
    <source>
        <dbReference type="PROSITE" id="PS51671"/>
    </source>
</evidence>
<dbReference type="Gene3D" id="3.30.70.260">
    <property type="match status" value="1"/>
</dbReference>
<feature type="domain" description="ACT" evidence="11">
    <location>
        <begin position="919"/>
        <end position="993"/>
    </location>
</feature>
<name>A0ABQ0M3W9_MYCCL</name>
<evidence type="ECO:0000256" key="10">
    <source>
        <dbReference type="SAM" id="MobiDB-lite"/>
    </source>
</evidence>
<dbReference type="InterPro" id="IPR048485">
    <property type="entry name" value="COG5_helical"/>
</dbReference>
<proteinExistence type="inferred from homology"/>
<dbReference type="PANTHER" id="PTHR13228:SF3">
    <property type="entry name" value="CONSERVED OLIGOMERIC GOLGI COMPLEX SUBUNIT 5"/>
    <property type="match status" value="1"/>
</dbReference>
<evidence type="ECO:0000256" key="4">
    <source>
        <dbReference type="ARBA" id="ARBA00006341"/>
    </source>
</evidence>
<dbReference type="Proteomes" id="UP000815677">
    <property type="component" value="Unassembled WGS sequence"/>
</dbReference>
<keyword evidence="13" id="KW-1185">Reference proteome</keyword>
<dbReference type="InterPro" id="IPR002912">
    <property type="entry name" value="ACT_dom"/>
</dbReference>
<dbReference type="PROSITE" id="PS51671">
    <property type="entry name" value="ACT"/>
    <property type="match status" value="1"/>
</dbReference>
<dbReference type="Pfam" id="PF20649">
    <property type="entry name" value="COG5_C"/>
    <property type="match status" value="1"/>
</dbReference>
<sequence>MADYSVFASADFDPNEYANAVLAGESYHVSDVPPKFEPSPKEDISVAISKLGAGVDDVNRQIKSMVNAHHEALLQQAANAYALAGSLTSVRSGLSDLDTSIEKLRLKVRVPYQSLQINVARLQKLHQASDILRRMSRFVVLARRMQSQMAEMELPATTSPPSSKETPINVIGQDIEDEKERAIAKAALSIAELMALLDGPSTQTSDPNDTVDTAASVSLRSVNAVAAHITFITDARTKVTTEMESMVLAGLKDLNQSLLASSLQTAFNLRVLPELVQNLILDLSKAVEERIQSAFDLSQISRDASSSKEPAASGSQSPTSYKSRVRTEPTNYTAPQWAAALWARLESMIDDMADCCVKVYTLEKVLKLKRDTVSQVVFLDEAMKVLENKPSATFWTSLAKSLEKTARDAARVSTFLQQNLSTGYPRLLRLFHRFFSKIAVHTDTIYTQSRQSPETILVLRALANFESLYIARSSNKLNEAVAQAVSGGTRNPPGVSEGVNVARTVANELDSARFDPLLIKAVAKNVVASLEMLYSRMDSLRSRDRTATSLVGPTATPQHVINASLASCMYHCWSRLAKLREEHGESVFLVIQPGITKIFTAYEEIVKPVRQAIHRELGAIIARVHRLNLAKAAGTGGASLYMKDLVEKLGFIKTEILSKYNLGDAIREWVQSIVKFVIMTFVLHVSIAKPLGESGKLQLTSDMTELEFALNTFLGEGTQQRLGSVESVGEEYRMLRAMRPLLFLDNAQLASPKSTVGLTPLIVLHHILVRSPVALPHAIHGWQEAEYVRWLEEHPDEEALTLIESGLTHWEKIQESEIVTRSSFTMLALRARALTRSSWTRLISSTTRVRNEDAPQKPPQPPKPIDDSTSALAYKQAQRQRPPPLPAMDLPRSRSAEEAVTNILYNTPPPSLQPFKKHVLNCLVQNEPGVLSRVSGILAGRGFNIDSLVVCKTEIRDLSRMCIVLSGQDGVVEQARRQLEDLVPVWVVLDYTNTRTISRELLLVKVSILGPEYLDEQLQGGPSHEPRRSKLEREAALVHNIERSAHEDVDDAPEPATLTRSEALRIKHSHLQSISVLANQFGAKIVDVSENSVIVELTAKTARVEAFLNLIKPFGILEAARTGLMAMPRTPIATPSEDVEPTSETVAVEAHLLPPG</sequence>
<dbReference type="PANTHER" id="PTHR13228">
    <property type="entry name" value="CONSERVED OLIGOMERIC GOLGI COMPLEX COMPONENT 5"/>
    <property type="match status" value="1"/>
</dbReference>
<dbReference type="Pfam" id="PF22629">
    <property type="entry name" value="ACT_AHAS_ss"/>
    <property type="match status" value="1"/>
</dbReference>
<dbReference type="InterPro" id="IPR027271">
    <property type="entry name" value="Acetolactate_synth/TF_NikR_C"/>
</dbReference>
<evidence type="ECO:0000313" key="12">
    <source>
        <dbReference type="EMBL" id="GAT57714.1"/>
    </source>
</evidence>
<comment type="pathway">
    <text evidence="2">Amino-acid biosynthesis; L-isoleucine biosynthesis; L-isoleucine from 2-oxobutanoate: step 1/4.</text>
</comment>
<evidence type="ECO:0000256" key="5">
    <source>
        <dbReference type="ARBA" id="ARBA00020974"/>
    </source>
</evidence>
<dbReference type="InterPro" id="IPR045865">
    <property type="entry name" value="ACT-like_dom_sf"/>
</dbReference>
<keyword evidence="8" id="KW-0472">Membrane</keyword>
<evidence type="ECO:0000256" key="1">
    <source>
        <dbReference type="ARBA" id="ARBA00004395"/>
    </source>
</evidence>